<feature type="compositionally biased region" description="Basic residues" evidence="1">
    <location>
        <begin position="243"/>
        <end position="256"/>
    </location>
</feature>
<protein>
    <submittedName>
        <fullName evidence="2">Uncharacterized protein</fullName>
    </submittedName>
</protein>
<proteinExistence type="predicted"/>
<evidence type="ECO:0000313" key="2">
    <source>
        <dbReference type="EMBL" id="KAG5996307.1"/>
    </source>
</evidence>
<organism evidence="2 3">
    <name type="scientific">Claviceps pusilla</name>
    <dbReference type="NCBI Taxonomy" id="123648"/>
    <lineage>
        <taxon>Eukaryota</taxon>
        <taxon>Fungi</taxon>
        <taxon>Dikarya</taxon>
        <taxon>Ascomycota</taxon>
        <taxon>Pezizomycotina</taxon>
        <taxon>Sordariomycetes</taxon>
        <taxon>Hypocreomycetidae</taxon>
        <taxon>Hypocreales</taxon>
        <taxon>Clavicipitaceae</taxon>
        <taxon>Claviceps</taxon>
    </lineage>
</organism>
<dbReference type="Pfam" id="PF09428">
    <property type="entry name" value="DUF2011"/>
    <property type="match status" value="1"/>
</dbReference>
<feature type="compositionally biased region" description="Basic residues" evidence="1">
    <location>
        <begin position="283"/>
        <end position="299"/>
    </location>
</feature>
<feature type="compositionally biased region" description="Basic and acidic residues" evidence="1">
    <location>
        <begin position="1"/>
        <end position="14"/>
    </location>
</feature>
<sequence length="325" mass="36260">MFDLPDAKRVRREDLNDEVADAWSHGADESIDPDLQARVNEQIAKSLGFSLDSRIATHEERSARPRGPSARRNSQLRGQGSSSGSKIQEQQDDDNDDDDDDIEHDDDDDIEHDDDHPGAGEFEFRLFSSRPPTKVTLEDDDTATAREGAIVTPRPPSFYLASHMRPTLKSECRVAAVSGEDVVLRSHRPAWGMAYPWRVVTGVYSVTRRARGQDVWSARLDADTDKKVDAGAGAGAGADGETRRRKRPGKKSRIANRQKAQAERQRQEMEKKKAMDKEELVKEKKKRLNRLKKLRKRAKNKEMKAGGREDDGEGDGDGDGGSGDE</sequence>
<reference evidence="2" key="1">
    <citation type="journal article" date="2020" name="bioRxiv">
        <title>Whole genome comparisons of ergot fungi reveals the divergence and evolution of species within the genus Claviceps are the result of varying mechanisms driving genome evolution and host range expansion.</title>
        <authorList>
            <person name="Wyka S.A."/>
            <person name="Mondo S.J."/>
            <person name="Liu M."/>
            <person name="Dettman J."/>
            <person name="Nalam V."/>
            <person name="Broders K.D."/>
        </authorList>
    </citation>
    <scope>NUCLEOTIDE SEQUENCE</scope>
    <source>
        <strain evidence="2">CCC 602</strain>
    </source>
</reference>
<feature type="compositionally biased region" description="Basic and acidic residues" evidence="1">
    <location>
        <begin position="260"/>
        <end position="282"/>
    </location>
</feature>
<feature type="compositionally biased region" description="Basic and acidic residues" evidence="1">
    <location>
        <begin position="113"/>
        <end position="124"/>
    </location>
</feature>
<dbReference type="AlphaFoldDB" id="A0A9P7N820"/>
<feature type="region of interest" description="Disordered" evidence="1">
    <location>
        <begin position="227"/>
        <end position="325"/>
    </location>
</feature>
<feature type="compositionally biased region" description="Basic and acidic residues" evidence="1">
    <location>
        <begin position="300"/>
        <end position="309"/>
    </location>
</feature>
<feature type="region of interest" description="Disordered" evidence="1">
    <location>
        <begin position="1"/>
        <end position="146"/>
    </location>
</feature>
<dbReference type="InterPro" id="IPR018555">
    <property type="entry name" value="C630.06c-like"/>
</dbReference>
<gene>
    <name evidence="2" type="ORF">E4U43_002889</name>
</gene>
<dbReference type="OrthoDB" id="5425061at2759"/>
<feature type="compositionally biased region" description="Acidic residues" evidence="1">
    <location>
        <begin position="90"/>
        <end position="112"/>
    </location>
</feature>
<evidence type="ECO:0000256" key="1">
    <source>
        <dbReference type="SAM" id="MobiDB-lite"/>
    </source>
</evidence>
<feature type="compositionally biased region" description="Acidic residues" evidence="1">
    <location>
        <begin position="310"/>
        <end position="325"/>
    </location>
</feature>
<feature type="compositionally biased region" description="Low complexity" evidence="1">
    <location>
        <begin position="65"/>
        <end position="88"/>
    </location>
</feature>
<accession>A0A9P7N820</accession>
<name>A0A9P7N820_9HYPO</name>
<comment type="caution">
    <text evidence="2">The sequence shown here is derived from an EMBL/GenBank/DDBJ whole genome shotgun (WGS) entry which is preliminary data.</text>
</comment>
<evidence type="ECO:0000313" key="3">
    <source>
        <dbReference type="Proteomes" id="UP000748025"/>
    </source>
</evidence>
<keyword evidence="3" id="KW-1185">Reference proteome</keyword>
<dbReference type="Proteomes" id="UP000748025">
    <property type="component" value="Unassembled WGS sequence"/>
</dbReference>
<dbReference type="EMBL" id="SRPW01002060">
    <property type="protein sequence ID" value="KAG5996307.1"/>
    <property type="molecule type" value="Genomic_DNA"/>
</dbReference>